<dbReference type="InterPro" id="IPR003615">
    <property type="entry name" value="HNH_nuc"/>
</dbReference>
<dbReference type="SMART" id="SM00507">
    <property type="entry name" value="HNHc"/>
    <property type="match status" value="1"/>
</dbReference>
<dbReference type="InterPro" id="IPR044925">
    <property type="entry name" value="His-Me_finger_sf"/>
</dbReference>
<feature type="region of interest" description="Disordered" evidence="1">
    <location>
        <begin position="35"/>
        <end position="98"/>
    </location>
</feature>
<evidence type="ECO:0000256" key="1">
    <source>
        <dbReference type="SAM" id="MobiDB-lite"/>
    </source>
</evidence>
<reference evidence="3" key="1">
    <citation type="journal article" date="2014" name="Front. Microbiol.">
        <title>High frequency of phylogenetically diverse reductive dehalogenase-homologous genes in deep subseafloor sedimentary metagenomes.</title>
        <authorList>
            <person name="Kawai M."/>
            <person name="Futagami T."/>
            <person name="Toyoda A."/>
            <person name="Takaki Y."/>
            <person name="Nishi S."/>
            <person name="Hori S."/>
            <person name="Arai W."/>
            <person name="Tsubouchi T."/>
            <person name="Morono Y."/>
            <person name="Uchiyama I."/>
            <person name="Ito T."/>
            <person name="Fujiyama A."/>
            <person name="Inagaki F."/>
            <person name="Takami H."/>
        </authorList>
    </citation>
    <scope>NUCLEOTIDE SEQUENCE</scope>
    <source>
        <strain evidence="3">Expedition CK06-06</strain>
    </source>
</reference>
<comment type="caution">
    <text evidence="3">The sequence shown here is derived from an EMBL/GenBank/DDBJ whole genome shotgun (WGS) entry which is preliminary data.</text>
</comment>
<accession>X0YZX3</accession>
<gene>
    <name evidence="3" type="ORF">S01H1_79374</name>
</gene>
<sequence length="98" mass="11332">MALARAFTSEGLASLDRFGMEPVWHIFKECIAMPKYPKNLSPEDTKEVIRRRGGDSDKSGKKGDLEIHHRDRNPRNNDPRNLRVLTKKEHRDLHARDG</sequence>
<evidence type="ECO:0000259" key="2">
    <source>
        <dbReference type="SMART" id="SM00507"/>
    </source>
</evidence>
<dbReference type="CDD" id="cd00085">
    <property type="entry name" value="HNHc"/>
    <property type="match status" value="1"/>
</dbReference>
<organism evidence="3">
    <name type="scientific">marine sediment metagenome</name>
    <dbReference type="NCBI Taxonomy" id="412755"/>
    <lineage>
        <taxon>unclassified sequences</taxon>
        <taxon>metagenomes</taxon>
        <taxon>ecological metagenomes</taxon>
    </lineage>
</organism>
<dbReference type="Gene3D" id="3.90.75.20">
    <property type="match status" value="1"/>
</dbReference>
<dbReference type="SUPFAM" id="SSF54060">
    <property type="entry name" value="His-Me finger endonucleases"/>
    <property type="match status" value="1"/>
</dbReference>
<feature type="compositionally biased region" description="Basic and acidic residues" evidence="1">
    <location>
        <begin position="41"/>
        <end position="98"/>
    </location>
</feature>
<feature type="domain" description="HNH nuclease" evidence="2">
    <location>
        <begin position="36"/>
        <end position="91"/>
    </location>
</feature>
<proteinExistence type="predicted"/>
<name>X0YZX3_9ZZZZ</name>
<evidence type="ECO:0000313" key="3">
    <source>
        <dbReference type="EMBL" id="GAG51972.1"/>
    </source>
</evidence>
<dbReference type="EMBL" id="BARS01053499">
    <property type="protein sequence ID" value="GAG51972.1"/>
    <property type="molecule type" value="Genomic_DNA"/>
</dbReference>
<dbReference type="AlphaFoldDB" id="X0YZX3"/>
<dbReference type="Pfam" id="PF13392">
    <property type="entry name" value="HNH_3"/>
    <property type="match status" value="1"/>
</dbReference>
<protein>
    <recommendedName>
        <fullName evidence="2">HNH nuclease domain-containing protein</fullName>
    </recommendedName>
</protein>